<proteinExistence type="predicted"/>
<dbReference type="AlphaFoldDB" id="A0A146JZ85"/>
<dbReference type="SUPFAM" id="SSF100950">
    <property type="entry name" value="NagB/RpiA/CoA transferase-like"/>
    <property type="match status" value="1"/>
</dbReference>
<feature type="non-terminal residue" evidence="1">
    <location>
        <position position="1"/>
    </location>
</feature>
<sequence length="326" mass="37312">QSINIPDAAVEADFVDFNLIKNTISDIAQCISNHEKSNIPIFIKLYKQLLEQSITEFQGSKVQKYYEFINSYSQLFVQISPQAMTVGLIVEYFLNLLKKNLLIPKKYIDPFEIQLETYNKDVFISIEDLQTGSKSLIAQINSYQPNNADTNKFQVQGKSFINPHQPVFVAGYSTLAPEFLFHFQNNQVFLPENYPASTSQKMVELFKEKQFVRVQVVSDSAAVTYIKHCQCLIFEPSVVTDRSCMADFSISMFIQLAQYYKKPVYALITHQKYSTKIYQTRLLPPQKLLGDCFDKFGEANILLPNDCEIKGEDIDLYIGENGSICP</sequence>
<reference evidence="1" key="1">
    <citation type="submission" date="2015-07" db="EMBL/GenBank/DDBJ databases">
        <title>Adaptation to a free-living lifestyle via gene acquisitions in the diplomonad Trepomonas sp. PC1.</title>
        <authorList>
            <person name="Xu F."/>
            <person name="Jerlstrom-Hultqvist J."/>
            <person name="Kolisko M."/>
            <person name="Simpson A.G.B."/>
            <person name="Roger A.J."/>
            <person name="Svard S.G."/>
            <person name="Andersson J.O."/>
        </authorList>
    </citation>
    <scope>NUCLEOTIDE SEQUENCE</scope>
    <source>
        <strain evidence="1">PC1</strain>
    </source>
</reference>
<feature type="non-terminal residue" evidence="1">
    <location>
        <position position="326"/>
    </location>
</feature>
<protein>
    <submittedName>
        <fullName evidence="1">Uncharacterized protein</fullName>
    </submittedName>
</protein>
<dbReference type="EMBL" id="GDID01007792">
    <property type="protein sequence ID" value="JAP88814.1"/>
    <property type="molecule type" value="Transcribed_RNA"/>
</dbReference>
<accession>A0A146JZ85</accession>
<dbReference type="InterPro" id="IPR042529">
    <property type="entry name" value="IF_2B-like_C"/>
</dbReference>
<dbReference type="InterPro" id="IPR037171">
    <property type="entry name" value="NagB/RpiA_transferase-like"/>
</dbReference>
<dbReference type="Gene3D" id="3.40.50.10470">
    <property type="entry name" value="Translation initiation factor eif-2b, domain 2"/>
    <property type="match status" value="1"/>
</dbReference>
<organism evidence="1">
    <name type="scientific">Trepomonas sp. PC1</name>
    <dbReference type="NCBI Taxonomy" id="1076344"/>
    <lineage>
        <taxon>Eukaryota</taxon>
        <taxon>Metamonada</taxon>
        <taxon>Diplomonadida</taxon>
        <taxon>Hexamitidae</taxon>
        <taxon>Hexamitinae</taxon>
        <taxon>Trepomonas</taxon>
    </lineage>
</organism>
<gene>
    <name evidence="1" type="ORF">TPC1_31691</name>
</gene>
<evidence type="ECO:0000313" key="1">
    <source>
        <dbReference type="EMBL" id="JAP88814.1"/>
    </source>
</evidence>
<name>A0A146JZ85_9EUKA</name>